<dbReference type="EMBL" id="PGTK01000009">
    <property type="protein sequence ID" value="PJF30474.1"/>
    <property type="molecule type" value="Genomic_DNA"/>
</dbReference>
<evidence type="ECO:0000256" key="1">
    <source>
        <dbReference type="SAM" id="MobiDB-lite"/>
    </source>
</evidence>
<dbReference type="AlphaFoldDB" id="A0A2M8NYW1"/>
<sequence>MAQPGAPLHVYGDALRRMSNTLNYLYTDGKRYWYDTRPTLNRLAQDRAQALPREEVLAEAADRLSSDELLIQRWSPQNLLEELNEYLWRDQPHVGLQQLWSYLAQYCYLPRLRDQNVLQETIRQGVANNVFGYARAVREDGKYEGLVLGGRTDIRFDAQSVIVRAEVARAELEAMRPKPSTPSDTSSSAGSLTTKPSGEGCIVDPLPPPPPSPSLPKMRYYGIVDLDPRCMSDQAQQIAGEIVSLLTNLSDVDVTITLTIDAVRPDGFDEKTMRDIRENSRTLNFKSYGFTE</sequence>
<feature type="compositionally biased region" description="Low complexity" evidence="1">
    <location>
        <begin position="181"/>
        <end position="194"/>
    </location>
</feature>
<organism evidence="2 3">
    <name type="scientific">Candidatus Thermofonsia Clade 1 bacterium</name>
    <dbReference type="NCBI Taxonomy" id="2364210"/>
    <lineage>
        <taxon>Bacteria</taxon>
        <taxon>Bacillati</taxon>
        <taxon>Chloroflexota</taxon>
        <taxon>Candidatus Thermofontia</taxon>
        <taxon>Candidatus Thermofonsia Clade 1</taxon>
    </lineage>
</organism>
<dbReference type="Proteomes" id="UP000228921">
    <property type="component" value="Unassembled WGS sequence"/>
</dbReference>
<accession>A0A2M8NYW1</accession>
<feature type="region of interest" description="Disordered" evidence="1">
    <location>
        <begin position="173"/>
        <end position="215"/>
    </location>
</feature>
<name>A0A2M8NYW1_9CHLR</name>
<evidence type="ECO:0000313" key="3">
    <source>
        <dbReference type="Proteomes" id="UP000228921"/>
    </source>
</evidence>
<feature type="compositionally biased region" description="Pro residues" evidence="1">
    <location>
        <begin position="205"/>
        <end position="214"/>
    </location>
</feature>
<gene>
    <name evidence="2" type="ORF">CUN51_07425</name>
</gene>
<evidence type="ECO:0000313" key="2">
    <source>
        <dbReference type="EMBL" id="PJF30474.1"/>
    </source>
</evidence>
<reference evidence="2 3" key="1">
    <citation type="submission" date="2017-11" db="EMBL/GenBank/DDBJ databases">
        <title>Evolution of Phototrophy in the Chloroflexi Phylum Driven by Horizontal Gene Transfer.</title>
        <authorList>
            <person name="Ward L.M."/>
            <person name="Hemp J."/>
            <person name="Shih P.M."/>
            <person name="Mcglynn S.E."/>
            <person name="Fischer W."/>
        </authorList>
    </citation>
    <scope>NUCLEOTIDE SEQUENCE [LARGE SCALE GENOMIC DNA]</scope>
    <source>
        <strain evidence="2">CP2_2F</strain>
    </source>
</reference>
<protein>
    <submittedName>
        <fullName evidence="2">Uncharacterized protein</fullName>
    </submittedName>
</protein>
<proteinExistence type="predicted"/>
<comment type="caution">
    <text evidence="2">The sequence shown here is derived from an EMBL/GenBank/DDBJ whole genome shotgun (WGS) entry which is preliminary data.</text>
</comment>